<dbReference type="InterPro" id="IPR009936">
    <property type="entry name" value="DUF1468"/>
</dbReference>
<reference evidence="3 4" key="1">
    <citation type="submission" date="2019-03" db="EMBL/GenBank/DDBJ databases">
        <title>Genome Sequencing and Assembly of Various Microbes Isolated from Partially Reclaimed Soil and Acid Mine Drainage (AMD) Site.</title>
        <authorList>
            <person name="Steinbock B."/>
            <person name="Bechtold R."/>
            <person name="Sevigny J.L."/>
            <person name="Thomas D."/>
            <person name="Cuthill L.R."/>
            <person name="Aveiro Johannsen E.J."/>
            <person name="Thomas K."/>
            <person name="Ghosh A."/>
        </authorList>
    </citation>
    <scope>NUCLEOTIDE SEQUENCE [LARGE SCALE GENOMIC DNA]</scope>
    <source>
        <strain evidence="3 4">S-A3</strain>
    </source>
</reference>
<dbReference type="Proteomes" id="UP000295163">
    <property type="component" value="Unassembled WGS sequence"/>
</dbReference>
<evidence type="ECO:0000313" key="3">
    <source>
        <dbReference type="EMBL" id="TDL38139.1"/>
    </source>
</evidence>
<gene>
    <name evidence="3" type="ORF">E2R59_17035</name>
</gene>
<keyword evidence="1" id="KW-0472">Membrane</keyword>
<feature type="transmembrane region" description="Helical" evidence="1">
    <location>
        <begin position="94"/>
        <end position="119"/>
    </location>
</feature>
<evidence type="ECO:0000256" key="1">
    <source>
        <dbReference type="SAM" id="Phobius"/>
    </source>
</evidence>
<dbReference type="Pfam" id="PF07331">
    <property type="entry name" value="TctB"/>
    <property type="match status" value="1"/>
</dbReference>
<feature type="transmembrane region" description="Helical" evidence="1">
    <location>
        <begin position="131"/>
        <end position="149"/>
    </location>
</feature>
<dbReference type="EMBL" id="SMZT01000011">
    <property type="protein sequence ID" value="TDL38139.1"/>
    <property type="molecule type" value="Genomic_DNA"/>
</dbReference>
<keyword evidence="1" id="KW-1133">Transmembrane helix</keyword>
<sequence length="170" mass="18279">MTTESPTTEIAPTQSRPRPARSVLIAQAAFLLLGLYVLYGSLELGLWTTLGPGAGLFPFAMGAVLTLMSLIWVVQEQRAPSTPREEVELSQIAAVIGSLLVLATVLPFLGFQIALLLFLMYHLRIRARLGWVKSLIISVAGSVGVFYLFTLGLKVSLPVASIPPFSLIGV</sequence>
<feature type="transmembrane region" description="Helical" evidence="1">
    <location>
        <begin position="20"/>
        <end position="42"/>
    </location>
</feature>
<organism evidence="3 4">
    <name type="scientific">Kocuria rosea</name>
    <name type="common">Deinococcus erythromyxa</name>
    <name type="synonym">Micrococcus rubens</name>
    <dbReference type="NCBI Taxonomy" id="1275"/>
    <lineage>
        <taxon>Bacteria</taxon>
        <taxon>Bacillati</taxon>
        <taxon>Actinomycetota</taxon>
        <taxon>Actinomycetes</taxon>
        <taxon>Micrococcales</taxon>
        <taxon>Micrococcaceae</taxon>
        <taxon>Kocuria</taxon>
    </lineage>
</organism>
<dbReference type="AlphaFoldDB" id="A0A4R5Y192"/>
<feature type="domain" description="DUF1468" evidence="2">
    <location>
        <begin position="25"/>
        <end position="158"/>
    </location>
</feature>
<proteinExistence type="predicted"/>
<evidence type="ECO:0000313" key="4">
    <source>
        <dbReference type="Proteomes" id="UP000295163"/>
    </source>
</evidence>
<protein>
    <submittedName>
        <fullName evidence="3">Tripartite tricarboxylate transporter TctB family protein</fullName>
    </submittedName>
</protein>
<comment type="caution">
    <text evidence="3">The sequence shown here is derived from an EMBL/GenBank/DDBJ whole genome shotgun (WGS) entry which is preliminary data.</text>
</comment>
<keyword evidence="1" id="KW-0812">Transmembrane</keyword>
<evidence type="ECO:0000259" key="2">
    <source>
        <dbReference type="Pfam" id="PF07331"/>
    </source>
</evidence>
<accession>A0A4R5Y192</accession>
<name>A0A4R5Y192_KOCRO</name>
<feature type="transmembrane region" description="Helical" evidence="1">
    <location>
        <begin position="54"/>
        <end position="74"/>
    </location>
</feature>